<evidence type="ECO:0000313" key="1">
    <source>
        <dbReference type="EMBL" id="CAD7571372.1"/>
    </source>
</evidence>
<proteinExistence type="predicted"/>
<dbReference type="EMBL" id="OE180477">
    <property type="protein sequence ID" value="CAD7571372.1"/>
    <property type="molecule type" value="Genomic_DNA"/>
</dbReference>
<organism evidence="1">
    <name type="scientific">Timema californicum</name>
    <name type="common">California timema</name>
    <name type="synonym">Walking stick</name>
    <dbReference type="NCBI Taxonomy" id="61474"/>
    <lineage>
        <taxon>Eukaryota</taxon>
        <taxon>Metazoa</taxon>
        <taxon>Ecdysozoa</taxon>
        <taxon>Arthropoda</taxon>
        <taxon>Hexapoda</taxon>
        <taxon>Insecta</taxon>
        <taxon>Pterygota</taxon>
        <taxon>Neoptera</taxon>
        <taxon>Polyneoptera</taxon>
        <taxon>Phasmatodea</taxon>
        <taxon>Timematodea</taxon>
        <taxon>Timematoidea</taxon>
        <taxon>Timematidae</taxon>
        <taxon>Timema</taxon>
    </lineage>
</organism>
<accession>A0A7R9J2Z0</accession>
<reference evidence="1" key="1">
    <citation type="submission" date="2020-11" db="EMBL/GenBank/DDBJ databases">
        <authorList>
            <person name="Tran Van P."/>
        </authorList>
    </citation>
    <scope>NUCLEOTIDE SEQUENCE</scope>
</reference>
<gene>
    <name evidence="1" type="ORF">TCMB3V08_LOCUS4048</name>
</gene>
<sequence length="249" mass="27883">MILRPVGRPCCYHVLNASTTWPAHIHRVIRPRRYSTVIGLVSTVVRVDVTLFRLRLSFQYDCKPMTCQRVEAMRCHNRSLYKIHCVRDERNTLANRYSNVSKLEAQVLYPRRRELTPPALPVTHWLDRTSDSPRVVTGTSSCSLAQPRGLPAFPWKHFKTLSPQSYELSAESNGKPSPFQNFSNTRASSQMVWTGDTNQPTELTACAAPDVGGGRGEGPGATEHGVFVQGGRGLTQPFQKLLEQHANNA</sequence>
<name>A0A7R9J2Z0_TIMCA</name>
<dbReference type="AlphaFoldDB" id="A0A7R9J2Z0"/>
<protein>
    <submittedName>
        <fullName evidence="1">(California timema) hypothetical protein</fullName>
    </submittedName>
</protein>